<name>F8CH90_MYXFH</name>
<dbReference type="HOGENOM" id="CLU_3254449_0_0_7"/>
<dbReference type="Proteomes" id="UP000000488">
    <property type="component" value="Chromosome"/>
</dbReference>
<accession>F8CH90</accession>
<dbReference type="STRING" id="483219.LILAB_15520"/>
<reference evidence="1 2" key="1">
    <citation type="journal article" date="2011" name="J. Bacteriol.">
        <title>Genome sequence of the halotolerant marine bacterium Myxococcus fulvus HW-1.</title>
        <authorList>
            <person name="Li Z.F."/>
            <person name="Li X."/>
            <person name="Liu H."/>
            <person name="Liu X."/>
            <person name="Han K."/>
            <person name="Wu Z.H."/>
            <person name="Hu W."/>
            <person name="Li F.F."/>
            <person name="Li Y.Z."/>
        </authorList>
    </citation>
    <scope>NUCLEOTIDE SEQUENCE [LARGE SCALE GENOMIC DNA]</scope>
    <source>
        <strain evidence="2">ATCC BAA-855 / HW-1</strain>
    </source>
</reference>
<dbReference type="EMBL" id="CP002830">
    <property type="protein sequence ID" value="AEI65007.1"/>
    <property type="molecule type" value="Genomic_DNA"/>
</dbReference>
<protein>
    <submittedName>
        <fullName evidence="1">Uncharacterized protein</fullName>
    </submittedName>
</protein>
<proteinExistence type="predicted"/>
<dbReference type="AlphaFoldDB" id="F8CH90"/>
<organism evidence="1 2">
    <name type="scientific">Myxococcus fulvus (strain ATCC BAA-855 / HW-1)</name>
    <dbReference type="NCBI Taxonomy" id="483219"/>
    <lineage>
        <taxon>Bacteria</taxon>
        <taxon>Pseudomonadati</taxon>
        <taxon>Myxococcota</taxon>
        <taxon>Myxococcia</taxon>
        <taxon>Myxococcales</taxon>
        <taxon>Cystobacterineae</taxon>
        <taxon>Myxococcaceae</taxon>
        <taxon>Myxococcus</taxon>
    </lineage>
</organism>
<gene>
    <name evidence="1" type="ordered locus">LILAB_15520</name>
</gene>
<evidence type="ECO:0000313" key="2">
    <source>
        <dbReference type="Proteomes" id="UP000000488"/>
    </source>
</evidence>
<dbReference type="KEGG" id="mfu:LILAB_15520"/>
<sequence length="42" mass="4437">MCPAPAAHGNGAFNRATLAFRFASSARFTIWVGSDLEGMPLP</sequence>
<evidence type="ECO:0000313" key="1">
    <source>
        <dbReference type="EMBL" id="AEI65007.1"/>
    </source>
</evidence>